<feature type="domain" description="FLYWCH-type" evidence="4">
    <location>
        <begin position="19"/>
        <end position="76"/>
    </location>
</feature>
<keyword evidence="2" id="KW-0863">Zinc-finger</keyword>
<evidence type="ECO:0000256" key="3">
    <source>
        <dbReference type="ARBA" id="ARBA00022833"/>
    </source>
</evidence>
<comment type="caution">
    <text evidence="5">The sequence shown here is derived from an EMBL/GenBank/DDBJ whole genome shotgun (WGS) entry which is preliminary data.</text>
</comment>
<organism evidence="5 6">
    <name type="scientific">Plakobranchus ocellatus</name>
    <dbReference type="NCBI Taxonomy" id="259542"/>
    <lineage>
        <taxon>Eukaryota</taxon>
        <taxon>Metazoa</taxon>
        <taxon>Spiralia</taxon>
        <taxon>Lophotrochozoa</taxon>
        <taxon>Mollusca</taxon>
        <taxon>Gastropoda</taxon>
        <taxon>Heterobranchia</taxon>
        <taxon>Euthyneura</taxon>
        <taxon>Panpulmonata</taxon>
        <taxon>Sacoglossa</taxon>
        <taxon>Placobranchoidea</taxon>
        <taxon>Plakobranchidae</taxon>
        <taxon>Plakobranchus</taxon>
    </lineage>
</organism>
<evidence type="ECO:0000313" key="6">
    <source>
        <dbReference type="Proteomes" id="UP000735302"/>
    </source>
</evidence>
<evidence type="ECO:0000256" key="1">
    <source>
        <dbReference type="ARBA" id="ARBA00022723"/>
    </source>
</evidence>
<evidence type="ECO:0000313" key="5">
    <source>
        <dbReference type="EMBL" id="GFO24467.1"/>
    </source>
</evidence>
<keyword evidence="6" id="KW-1185">Reference proteome</keyword>
<keyword evidence="3" id="KW-0862">Zinc</keyword>
<dbReference type="AlphaFoldDB" id="A0AAV4BZL2"/>
<dbReference type="EMBL" id="BLXT01005617">
    <property type="protein sequence ID" value="GFO24467.1"/>
    <property type="molecule type" value="Genomic_DNA"/>
</dbReference>
<dbReference type="Proteomes" id="UP000735302">
    <property type="component" value="Unassembled WGS sequence"/>
</dbReference>
<gene>
    <name evidence="5" type="ORF">PoB_005097200</name>
</gene>
<accession>A0AAV4BZL2</accession>
<name>A0AAV4BZL2_9GAST</name>
<dbReference type="InterPro" id="IPR007588">
    <property type="entry name" value="Znf_FLYWCH"/>
</dbReference>
<protein>
    <recommendedName>
        <fullName evidence="4">FLYWCH-type domain-containing protein</fullName>
    </recommendedName>
</protein>
<dbReference type="Pfam" id="PF04500">
    <property type="entry name" value="FLYWCH"/>
    <property type="match status" value="1"/>
</dbReference>
<dbReference type="GO" id="GO:0008270">
    <property type="term" value="F:zinc ion binding"/>
    <property type="evidence" value="ECO:0007669"/>
    <property type="project" value="UniProtKB-KW"/>
</dbReference>
<sequence length="156" mass="17879">MSRIRKYTMADAQASMDTYTTRTGTTALLVNGYKFQHNKTSKITAIWKCLDKECLSRCSTNIEMTSLLRTPREHNHPAIDKFVISRDKIRASCKRRATKEINEKASKVVCTEINKTGMAYRDFKNLKNSVYIERNYKNKTQTTSQQGGVFGVPKIL</sequence>
<evidence type="ECO:0000256" key="2">
    <source>
        <dbReference type="ARBA" id="ARBA00022771"/>
    </source>
</evidence>
<proteinExistence type="predicted"/>
<dbReference type="Gene3D" id="2.20.25.240">
    <property type="match status" value="1"/>
</dbReference>
<keyword evidence="1" id="KW-0479">Metal-binding</keyword>
<reference evidence="5 6" key="1">
    <citation type="journal article" date="2021" name="Elife">
        <title>Chloroplast acquisition without the gene transfer in kleptoplastic sea slugs, Plakobranchus ocellatus.</title>
        <authorList>
            <person name="Maeda T."/>
            <person name="Takahashi S."/>
            <person name="Yoshida T."/>
            <person name="Shimamura S."/>
            <person name="Takaki Y."/>
            <person name="Nagai Y."/>
            <person name="Toyoda A."/>
            <person name="Suzuki Y."/>
            <person name="Arimoto A."/>
            <person name="Ishii H."/>
            <person name="Satoh N."/>
            <person name="Nishiyama T."/>
            <person name="Hasebe M."/>
            <person name="Maruyama T."/>
            <person name="Minagawa J."/>
            <person name="Obokata J."/>
            <person name="Shigenobu S."/>
        </authorList>
    </citation>
    <scope>NUCLEOTIDE SEQUENCE [LARGE SCALE GENOMIC DNA]</scope>
</reference>
<evidence type="ECO:0000259" key="4">
    <source>
        <dbReference type="Pfam" id="PF04500"/>
    </source>
</evidence>